<evidence type="ECO:0000313" key="2">
    <source>
        <dbReference type="EMBL" id="PKA46645.1"/>
    </source>
</evidence>
<keyword evidence="3" id="KW-1185">Reference proteome</keyword>
<evidence type="ECO:0000313" key="3">
    <source>
        <dbReference type="Proteomes" id="UP000236161"/>
    </source>
</evidence>
<name>A0A2H9ZTN1_9ASPA</name>
<dbReference type="EMBL" id="KZ454119">
    <property type="protein sequence ID" value="PKA46645.1"/>
    <property type="molecule type" value="Genomic_DNA"/>
</dbReference>
<feature type="compositionally biased region" description="Basic and acidic residues" evidence="1">
    <location>
        <begin position="71"/>
        <end position="85"/>
    </location>
</feature>
<evidence type="ECO:0000256" key="1">
    <source>
        <dbReference type="SAM" id="MobiDB-lite"/>
    </source>
</evidence>
<accession>A0A2H9ZTN1</accession>
<feature type="region of interest" description="Disordered" evidence="1">
    <location>
        <begin position="71"/>
        <end position="93"/>
    </location>
</feature>
<protein>
    <submittedName>
        <fullName evidence="2">Uncharacterized protein</fullName>
    </submittedName>
</protein>
<sequence>MYKKFIEEKDEEARYVIPDNYNFISQQDWNLFVSYHISEEFLDELATQATQGTIHPEGRSDLFALTYEEPKHPEPLTKSNLEHEGSTSSSCWNPHTSTLRPNFWFFRTSQTPYQPPGGSPKLPSTLSTIITRFSSTYFSSFSWRKRSPLSRRSGPPS</sequence>
<reference evidence="2 3" key="1">
    <citation type="journal article" date="2017" name="Nature">
        <title>The Apostasia genome and the evolution of orchids.</title>
        <authorList>
            <person name="Zhang G.Q."/>
            <person name="Liu K.W."/>
            <person name="Li Z."/>
            <person name="Lohaus R."/>
            <person name="Hsiao Y.Y."/>
            <person name="Niu S.C."/>
            <person name="Wang J.Y."/>
            <person name="Lin Y.C."/>
            <person name="Xu Q."/>
            <person name="Chen L.J."/>
            <person name="Yoshida K."/>
            <person name="Fujiwara S."/>
            <person name="Wang Z.W."/>
            <person name="Zhang Y.Q."/>
            <person name="Mitsuda N."/>
            <person name="Wang M."/>
            <person name="Liu G.H."/>
            <person name="Pecoraro L."/>
            <person name="Huang H.X."/>
            <person name="Xiao X.J."/>
            <person name="Lin M."/>
            <person name="Wu X.Y."/>
            <person name="Wu W.L."/>
            <person name="Chen Y.Y."/>
            <person name="Chang S.B."/>
            <person name="Sakamoto S."/>
            <person name="Ohme-Takagi M."/>
            <person name="Yagi M."/>
            <person name="Zeng S.J."/>
            <person name="Shen C.Y."/>
            <person name="Yeh C.M."/>
            <person name="Luo Y.B."/>
            <person name="Tsai W.C."/>
            <person name="Van de Peer Y."/>
            <person name="Liu Z.J."/>
        </authorList>
    </citation>
    <scope>NUCLEOTIDE SEQUENCE [LARGE SCALE GENOMIC DNA]</scope>
    <source>
        <strain evidence="3">cv. Shenzhen</strain>
        <tissue evidence="2">Stem</tissue>
    </source>
</reference>
<dbReference type="Proteomes" id="UP000236161">
    <property type="component" value="Unassembled WGS sequence"/>
</dbReference>
<proteinExistence type="predicted"/>
<dbReference type="OrthoDB" id="1714929at2759"/>
<gene>
    <name evidence="2" type="ORF">AXF42_Ash021652</name>
</gene>
<organism evidence="2 3">
    <name type="scientific">Apostasia shenzhenica</name>
    <dbReference type="NCBI Taxonomy" id="1088818"/>
    <lineage>
        <taxon>Eukaryota</taxon>
        <taxon>Viridiplantae</taxon>
        <taxon>Streptophyta</taxon>
        <taxon>Embryophyta</taxon>
        <taxon>Tracheophyta</taxon>
        <taxon>Spermatophyta</taxon>
        <taxon>Magnoliopsida</taxon>
        <taxon>Liliopsida</taxon>
        <taxon>Asparagales</taxon>
        <taxon>Orchidaceae</taxon>
        <taxon>Apostasioideae</taxon>
        <taxon>Apostasia</taxon>
    </lineage>
</organism>
<dbReference type="AlphaFoldDB" id="A0A2H9ZTN1"/>